<evidence type="ECO:0000313" key="3">
    <source>
        <dbReference type="EMBL" id="MQL94162.1"/>
    </source>
</evidence>
<dbReference type="OrthoDB" id="337581at2759"/>
<organism evidence="3 4">
    <name type="scientific">Colocasia esculenta</name>
    <name type="common">Wild taro</name>
    <name type="synonym">Arum esculentum</name>
    <dbReference type="NCBI Taxonomy" id="4460"/>
    <lineage>
        <taxon>Eukaryota</taxon>
        <taxon>Viridiplantae</taxon>
        <taxon>Streptophyta</taxon>
        <taxon>Embryophyta</taxon>
        <taxon>Tracheophyta</taxon>
        <taxon>Spermatophyta</taxon>
        <taxon>Magnoliopsida</taxon>
        <taxon>Liliopsida</taxon>
        <taxon>Araceae</taxon>
        <taxon>Aroideae</taxon>
        <taxon>Colocasieae</taxon>
        <taxon>Colocasia</taxon>
    </lineage>
</organism>
<keyword evidence="4" id="KW-1185">Reference proteome</keyword>
<dbReference type="PANTHER" id="PTHR28498:SF1">
    <property type="entry name" value="ZINC FINGER SWIM DOMAIN-CONTAINING PROTEIN 7"/>
    <property type="match status" value="1"/>
</dbReference>
<keyword evidence="1" id="KW-0479">Metal-binding</keyword>
<dbReference type="EMBL" id="NMUH01001641">
    <property type="protein sequence ID" value="MQL94162.1"/>
    <property type="molecule type" value="Genomic_DNA"/>
</dbReference>
<sequence length="209" mass="23689">MAGFFCENTDLFELGKPKTRLRRRCTRRRLLERPLAKPPEELRPLREEAVLRFPTAQNPFPHHHVPLERGSSRMATAASSSVAVANAVWDQIKSSRAASDDHLSILHFLFGKNFERATRIVDQGGVRKFSGTPSGRFLFLVVGESRRKEEYICFAEHHCTCYSFFYDVVSRGEQLCCKHQLAARLAEAVGAHSEVKVSDEQLAVLLSKF</sequence>
<dbReference type="InterPro" id="IPR007527">
    <property type="entry name" value="Znf_SWIM"/>
</dbReference>
<dbReference type="GO" id="GO:0097196">
    <property type="term" value="C:Shu complex"/>
    <property type="evidence" value="ECO:0007669"/>
    <property type="project" value="TreeGrafter"/>
</dbReference>
<reference evidence="3" key="1">
    <citation type="submission" date="2017-07" db="EMBL/GenBank/DDBJ databases">
        <title>Taro Niue Genome Assembly and Annotation.</title>
        <authorList>
            <person name="Atibalentja N."/>
            <person name="Keating K."/>
            <person name="Fields C.J."/>
        </authorList>
    </citation>
    <scope>NUCLEOTIDE SEQUENCE</scope>
    <source>
        <strain evidence="3">Niue_2</strain>
        <tissue evidence="3">Leaf</tissue>
    </source>
</reference>
<dbReference type="PANTHER" id="PTHR28498">
    <property type="entry name" value="ZINC FINGER SWIM DOMAIN-CONTAINING PROTEIN 7"/>
    <property type="match status" value="1"/>
</dbReference>
<dbReference type="Proteomes" id="UP000652761">
    <property type="component" value="Unassembled WGS sequence"/>
</dbReference>
<protein>
    <recommendedName>
        <fullName evidence="2">SWIM-type domain-containing protein</fullName>
    </recommendedName>
</protein>
<gene>
    <name evidence="3" type="ORF">Taro_026813</name>
</gene>
<dbReference type="GO" id="GO:0008270">
    <property type="term" value="F:zinc ion binding"/>
    <property type="evidence" value="ECO:0007669"/>
    <property type="project" value="UniProtKB-KW"/>
</dbReference>
<dbReference type="AlphaFoldDB" id="A0A843V747"/>
<evidence type="ECO:0000259" key="2">
    <source>
        <dbReference type="PROSITE" id="PS50966"/>
    </source>
</evidence>
<evidence type="ECO:0000313" key="4">
    <source>
        <dbReference type="Proteomes" id="UP000652761"/>
    </source>
</evidence>
<name>A0A843V747_COLES</name>
<feature type="domain" description="SWIM-type" evidence="2">
    <location>
        <begin position="139"/>
        <end position="188"/>
    </location>
</feature>
<dbReference type="GO" id="GO:0000724">
    <property type="term" value="P:double-strand break repair via homologous recombination"/>
    <property type="evidence" value="ECO:0007669"/>
    <property type="project" value="TreeGrafter"/>
</dbReference>
<evidence type="ECO:0000256" key="1">
    <source>
        <dbReference type="PROSITE-ProRule" id="PRU00325"/>
    </source>
</evidence>
<comment type="caution">
    <text evidence="3">The sequence shown here is derived from an EMBL/GenBank/DDBJ whole genome shotgun (WGS) entry which is preliminary data.</text>
</comment>
<proteinExistence type="predicted"/>
<dbReference type="PROSITE" id="PS50966">
    <property type="entry name" value="ZF_SWIM"/>
    <property type="match status" value="1"/>
</dbReference>
<accession>A0A843V747</accession>
<keyword evidence="1" id="KW-0863">Zinc-finger</keyword>
<keyword evidence="1" id="KW-0862">Zinc</keyword>